<dbReference type="Proteomes" id="UP000053558">
    <property type="component" value="Unassembled WGS sequence"/>
</dbReference>
<dbReference type="KEGG" id="cput:CONPUDRAFT_74256"/>
<reference evidence="2" key="1">
    <citation type="journal article" date="2012" name="Science">
        <title>The Paleozoic origin of enzymatic lignin decomposition reconstructed from 31 fungal genomes.</title>
        <authorList>
            <person name="Floudas D."/>
            <person name="Binder M."/>
            <person name="Riley R."/>
            <person name="Barry K."/>
            <person name="Blanchette R.A."/>
            <person name="Henrissat B."/>
            <person name="Martinez A.T."/>
            <person name="Otillar R."/>
            <person name="Spatafora J.W."/>
            <person name="Yadav J.S."/>
            <person name="Aerts A."/>
            <person name="Benoit I."/>
            <person name="Boyd A."/>
            <person name="Carlson A."/>
            <person name="Copeland A."/>
            <person name="Coutinho P.M."/>
            <person name="de Vries R.P."/>
            <person name="Ferreira P."/>
            <person name="Findley K."/>
            <person name="Foster B."/>
            <person name="Gaskell J."/>
            <person name="Glotzer D."/>
            <person name="Gorecki P."/>
            <person name="Heitman J."/>
            <person name="Hesse C."/>
            <person name="Hori C."/>
            <person name="Igarashi K."/>
            <person name="Jurgens J.A."/>
            <person name="Kallen N."/>
            <person name="Kersten P."/>
            <person name="Kohler A."/>
            <person name="Kuees U."/>
            <person name="Kumar T.K.A."/>
            <person name="Kuo A."/>
            <person name="LaButti K."/>
            <person name="Larrondo L.F."/>
            <person name="Lindquist E."/>
            <person name="Ling A."/>
            <person name="Lombard V."/>
            <person name="Lucas S."/>
            <person name="Lundell T."/>
            <person name="Martin R."/>
            <person name="McLaughlin D.J."/>
            <person name="Morgenstern I."/>
            <person name="Morin E."/>
            <person name="Murat C."/>
            <person name="Nagy L.G."/>
            <person name="Nolan M."/>
            <person name="Ohm R.A."/>
            <person name="Patyshakuliyeva A."/>
            <person name="Rokas A."/>
            <person name="Ruiz-Duenas F.J."/>
            <person name="Sabat G."/>
            <person name="Salamov A."/>
            <person name="Samejima M."/>
            <person name="Schmutz J."/>
            <person name="Slot J.C."/>
            <person name="St John F."/>
            <person name="Stenlid J."/>
            <person name="Sun H."/>
            <person name="Sun S."/>
            <person name="Syed K."/>
            <person name="Tsang A."/>
            <person name="Wiebenga A."/>
            <person name="Young D."/>
            <person name="Pisabarro A."/>
            <person name="Eastwood D.C."/>
            <person name="Martin F."/>
            <person name="Cullen D."/>
            <person name="Grigoriev I.V."/>
            <person name="Hibbett D.S."/>
        </authorList>
    </citation>
    <scope>NUCLEOTIDE SEQUENCE [LARGE SCALE GENOMIC DNA]</scope>
    <source>
        <strain evidence="2">RWD-64-598 SS2</strain>
    </source>
</reference>
<comment type="caution">
    <text evidence="1">The sequence shown here is derived from an EMBL/GenBank/DDBJ whole genome shotgun (WGS) entry which is preliminary data.</text>
</comment>
<keyword evidence="2" id="KW-1185">Reference proteome</keyword>
<dbReference type="GeneID" id="19209208"/>
<dbReference type="OrthoDB" id="3262196at2759"/>
<dbReference type="AlphaFoldDB" id="A0A5M3MMM9"/>
<protein>
    <submittedName>
        <fullName evidence="1">Uncharacterized protein</fullName>
    </submittedName>
</protein>
<name>A0A5M3MMM9_CONPW</name>
<dbReference type="EMBL" id="JH711580">
    <property type="protein sequence ID" value="EIW79955.1"/>
    <property type="molecule type" value="Genomic_DNA"/>
</dbReference>
<dbReference type="RefSeq" id="XP_007769839.1">
    <property type="nucleotide sequence ID" value="XM_007771649.1"/>
</dbReference>
<proteinExistence type="predicted"/>
<accession>A0A5M3MMM9</accession>
<evidence type="ECO:0000313" key="1">
    <source>
        <dbReference type="EMBL" id="EIW79955.1"/>
    </source>
</evidence>
<sequence>MEELLLDPDIPISYILVTSRPDAPLVRMSRGSGFTGLISPVQIEDFDATNDIMTFLRHSFDETYNARDLHFFQEKPWPSQAVLLSLARRIGGRFIVAATLVRLVENAEYPIDRLNLISKIYDGSPNPTYIRLGNIDSVYRYIISDCYPSDRRSSVQCLSDIIALSKPLSTSTICRFFGYDIWRRIHHLSAIVAVPSASEPKATVAIYHASLRDYLWDSSRSLELHVTPRSSHSRLLCMCFRVGIKERADVEKNRVIGKILNEYEGPLQYALENWAHHLKHAEPNNEIRMLLVEFLKTCLTAYIGISDRSGSDHLSEACETLWAARAMILKWEPFDSQKEAMSIGNISNAQKARYERIRWAESSTTTTGQGQKRYLNAQAAGVHNVTRSAQEQFDLYCQSHTGQSSQEWRSFEAILRQYLFLHWAYLIYGEGMIRISVETAEGPSDNEDYHPRQDEPELLSPDVAPILPIFTEPT</sequence>
<gene>
    <name evidence="1" type="ORF">CONPUDRAFT_74256</name>
</gene>
<organism evidence="1 2">
    <name type="scientific">Coniophora puteana (strain RWD-64-598)</name>
    <name type="common">Brown rot fungus</name>
    <dbReference type="NCBI Taxonomy" id="741705"/>
    <lineage>
        <taxon>Eukaryota</taxon>
        <taxon>Fungi</taxon>
        <taxon>Dikarya</taxon>
        <taxon>Basidiomycota</taxon>
        <taxon>Agaricomycotina</taxon>
        <taxon>Agaricomycetes</taxon>
        <taxon>Agaricomycetidae</taxon>
        <taxon>Boletales</taxon>
        <taxon>Coniophorineae</taxon>
        <taxon>Coniophoraceae</taxon>
        <taxon>Coniophora</taxon>
    </lineage>
</organism>
<evidence type="ECO:0000313" key="2">
    <source>
        <dbReference type="Proteomes" id="UP000053558"/>
    </source>
</evidence>